<evidence type="ECO:0000313" key="3">
    <source>
        <dbReference type="Proteomes" id="UP000740926"/>
    </source>
</evidence>
<dbReference type="Proteomes" id="UP000740926">
    <property type="component" value="Unassembled WGS sequence"/>
</dbReference>
<keyword evidence="3" id="KW-1185">Reference proteome</keyword>
<accession>A0A9P6YS52</accession>
<name>A0A9P6YS52_9FUNG</name>
<proteinExistence type="predicted"/>
<comment type="caution">
    <text evidence="2">The sequence shown here is derived from an EMBL/GenBank/DDBJ whole genome shotgun (WGS) entry which is preliminary data.</text>
</comment>
<evidence type="ECO:0000313" key="2">
    <source>
        <dbReference type="EMBL" id="KAG1563600.1"/>
    </source>
</evidence>
<dbReference type="EMBL" id="JAANIU010003246">
    <property type="protein sequence ID" value="KAG1563600.1"/>
    <property type="molecule type" value="Genomic_DNA"/>
</dbReference>
<gene>
    <name evidence="2" type="ORF">G6F50_011847</name>
</gene>
<sequence length="166" mass="19085">MQPTPISGIIPTHTRNSKHSGRCIEPTKPAITLVRCNASKDNIQHDKQTLGSTEDRCLRFQNKQSTSKVLELTTRPNSNSNGCTVAEMVEERYVSVSPWKLIPQVIQQLLKQRIQHAVLITPNWPTQHWYPLITQLHQIQQPQQFRLKGWSMTAWLLSAKKGKKRE</sequence>
<organism evidence="2 3">
    <name type="scientific">Rhizopus delemar</name>
    <dbReference type="NCBI Taxonomy" id="936053"/>
    <lineage>
        <taxon>Eukaryota</taxon>
        <taxon>Fungi</taxon>
        <taxon>Fungi incertae sedis</taxon>
        <taxon>Mucoromycota</taxon>
        <taxon>Mucoromycotina</taxon>
        <taxon>Mucoromycetes</taxon>
        <taxon>Mucorales</taxon>
        <taxon>Mucorineae</taxon>
        <taxon>Rhizopodaceae</taxon>
        <taxon>Rhizopus</taxon>
    </lineage>
</organism>
<evidence type="ECO:0000256" key="1">
    <source>
        <dbReference type="SAM" id="MobiDB-lite"/>
    </source>
</evidence>
<reference evidence="2 3" key="1">
    <citation type="journal article" date="2020" name="Microb. Genom.">
        <title>Genetic diversity of clinical and environmental Mucorales isolates obtained from an investigation of mucormycosis cases among solid organ transplant recipients.</title>
        <authorList>
            <person name="Nguyen M.H."/>
            <person name="Kaul D."/>
            <person name="Muto C."/>
            <person name="Cheng S.J."/>
            <person name="Richter R.A."/>
            <person name="Bruno V.M."/>
            <person name="Liu G."/>
            <person name="Beyhan S."/>
            <person name="Sundermann A.J."/>
            <person name="Mounaud S."/>
            <person name="Pasculle A.W."/>
            <person name="Nierman W.C."/>
            <person name="Driscoll E."/>
            <person name="Cumbie R."/>
            <person name="Clancy C.J."/>
            <person name="Dupont C.L."/>
        </authorList>
    </citation>
    <scope>NUCLEOTIDE SEQUENCE [LARGE SCALE GENOMIC DNA]</scope>
    <source>
        <strain evidence="2 3">GL24</strain>
    </source>
</reference>
<feature type="region of interest" description="Disordered" evidence="1">
    <location>
        <begin position="1"/>
        <end position="22"/>
    </location>
</feature>
<dbReference type="AlphaFoldDB" id="A0A9P6YS52"/>
<protein>
    <submittedName>
        <fullName evidence="2">Uncharacterized protein</fullName>
    </submittedName>
</protein>